<organism evidence="1 2">
    <name type="scientific">Nakamurella leprariae</name>
    <dbReference type="NCBI Taxonomy" id="2803911"/>
    <lineage>
        <taxon>Bacteria</taxon>
        <taxon>Bacillati</taxon>
        <taxon>Actinomycetota</taxon>
        <taxon>Actinomycetes</taxon>
        <taxon>Nakamurellales</taxon>
        <taxon>Nakamurellaceae</taxon>
        <taxon>Nakamurella</taxon>
    </lineage>
</organism>
<dbReference type="AlphaFoldDB" id="A0A939C085"/>
<name>A0A939C085_9ACTN</name>
<keyword evidence="2" id="KW-1185">Reference proteome</keyword>
<dbReference type="SUPFAM" id="SSF56281">
    <property type="entry name" value="Metallo-hydrolase/oxidoreductase"/>
    <property type="match status" value="1"/>
</dbReference>
<dbReference type="RefSeq" id="WP_205258697.1">
    <property type="nucleotide sequence ID" value="NZ_JAERWK010000001.1"/>
</dbReference>
<sequence>MRPGERSPRVGVDDELPVCATCGVQREAGDRPAVCPICADDRQWVPADGQRWTSMGELAAGGHRVEVRTDAGLTGIGTTPGFAIGQRALLVPGPEGNLLWDCVPLVDDEAAAAVDALGGVAAIAMSHPHFYSAVASWSRAFGGVPVFVHRADEQWLGRTGGVERWDGTTREILPGRTLINTGVHFAGGTVLHADATVSEIPGGALCSGDIVQVVNDTRWVSFMYSYPNLIPEHPDTVVRTVRMLEPFAFEAVYGAWWGKVVPTDGKAAVRRSARRYLSHLGLPWPDEV</sequence>
<gene>
    <name evidence="1" type="ORF">JL106_00445</name>
</gene>
<dbReference type="InterPro" id="IPR036866">
    <property type="entry name" value="RibonucZ/Hydroxyglut_hydro"/>
</dbReference>
<comment type="caution">
    <text evidence="1">The sequence shown here is derived from an EMBL/GenBank/DDBJ whole genome shotgun (WGS) entry which is preliminary data.</text>
</comment>
<dbReference type="Gene3D" id="3.60.15.10">
    <property type="entry name" value="Ribonuclease Z/Hydroxyacylglutathione hydrolase-like"/>
    <property type="match status" value="1"/>
</dbReference>
<proteinExistence type="predicted"/>
<dbReference type="Proteomes" id="UP000663792">
    <property type="component" value="Unassembled WGS sequence"/>
</dbReference>
<evidence type="ECO:0000313" key="1">
    <source>
        <dbReference type="EMBL" id="MBM9465744.1"/>
    </source>
</evidence>
<accession>A0A939C085</accession>
<evidence type="ECO:0000313" key="2">
    <source>
        <dbReference type="Proteomes" id="UP000663792"/>
    </source>
</evidence>
<reference evidence="1" key="1">
    <citation type="submission" date="2021-01" db="EMBL/GenBank/DDBJ databases">
        <title>YIM 132084 draft genome.</title>
        <authorList>
            <person name="An D."/>
        </authorList>
    </citation>
    <scope>NUCLEOTIDE SEQUENCE</scope>
    <source>
        <strain evidence="1">YIM 132084</strain>
    </source>
</reference>
<dbReference type="PANTHER" id="PTHR36839">
    <property type="entry name" value="METALLO-BETA-LACTAMASE FAMILY PROTEIN (AFU_ORTHOLOGUE AFUA_5G12770)"/>
    <property type="match status" value="1"/>
</dbReference>
<dbReference type="PANTHER" id="PTHR36839:SF1">
    <property type="entry name" value="METALLO-BETA-LACTAMASE FAMILY PROTEIN (AFU_ORTHOLOGUE AFUA_5G12770)"/>
    <property type="match status" value="1"/>
</dbReference>
<dbReference type="EMBL" id="JAERWK010000001">
    <property type="protein sequence ID" value="MBM9465744.1"/>
    <property type="molecule type" value="Genomic_DNA"/>
</dbReference>
<protein>
    <submittedName>
        <fullName evidence="1">MBL fold metallo-hydrolase</fullName>
    </submittedName>
</protein>